<evidence type="ECO:0000256" key="9">
    <source>
        <dbReference type="ARBA" id="ARBA00023242"/>
    </source>
</evidence>
<dbReference type="Gene3D" id="1.10.10.2360">
    <property type="match status" value="1"/>
</dbReference>
<evidence type="ECO:0000256" key="1">
    <source>
        <dbReference type="ARBA" id="ARBA00004567"/>
    </source>
</evidence>
<dbReference type="GO" id="GO:0017056">
    <property type="term" value="F:structural constituent of nuclear pore"/>
    <property type="evidence" value="ECO:0007669"/>
    <property type="project" value="InterPro"/>
</dbReference>
<feature type="compositionally biased region" description="Low complexity" evidence="10">
    <location>
        <begin position="295"/>
        <end position="320"/>
    </location>
</feature>
<dbReference type="GO" id="GO:0003723">
    <property type="term" value="F:RNA binding"/>
    <property type="evidence" value="ECO:0007669"/>
    <property type="project" value="TreeGrafter"/>
</dbReference>
<dbReference type="GO" id="GO:0044614">
    <property type="term" value="C:nuclear pore cytoplasmic filaments"/>
    <property type="evidence" value="ECO:0007669"/>
    <property type="project" value="TreeGrafter"/>
</dbReference>
<feature type="region of interest" description="Disordered" evidence="10">
    <location>
        <begin position="838"/>
        <end position="857"/>
    </location>
</feature>
<accession>K0S9G7</accession>
<comment type="subcellular location">
    <subcellularLocation>
        <location evidence="1">Nucleus</location>
        <location evidence="1">Nuclear pore complex</location>
    </subcellularLocation>
</comment>
<evidence type="ECO:0000256" key="2">
    <source>
        <dbReference type="ARBA" id="ARBA00008926"/>
    </source>
</evidence>
<dbReference type="eggNOG" id="KOG0845">
    <property type="taxonomic scope" value="Eukaryota"/>
</dbReference>
<evidence type="ECO:0000256" key="5">
    <source>
        <dbReference type="ARBA" id="ARBA00022816"/>
    </source>
</evidence>
<gene>
    <name evidence="12" type="ORF">THAOC_17490</name>
</gene>
<feature type="compositionally biased region" description="Low complexity" evidence="10">
    <location>
        <begin position="259"/>
        <end position="274"/>
    </location>
</feature>
<feature type="domain" description="Peptidase S59" evidence="11">
    <location>
        <begin position="656"/>
        <end position="794"/>
    </location>
</feature>
<dbReference type="InterPro" id="IPR007230">
    <property type="entry name" value="Nup98_auto-Pept-S59_dom"/>
</dbReference>
<feature type="compositionally biased region" description="Acidic residues" evidence="10">
    <location>
        <begin position="800"/>
        <end position="810"/>
    </location>
</feature>
<organism evidence="12 13">
    <name type="scientific">Thalassiosira oceanica</name>
    <name type="common">Marine diatom</name>
    <dbReference type="NCBI Taxonomy" id="159749"/>
    <lineage>
        <taxon>Eukaryota</taxon>
        <taxon>Sar</taxon>
        <taxon>Stramenopiles</taxon>
        <taxon>Ochrophyta</taxon>
        <taxon>Bacillariophyta</taxon>
        <taxon>Coscinodiscophyceae</taxon>
        <taxon>Thalassiosirophycidae</taxon>
        <taxon>Thalassiosirales</taxon>
        <taxon>Thalassiosiraceae</taxon>
        <taxon>Thalassiosira</taxon>
    </lineage>
</organism>
<dbReference type="GO" id="GO:0051028">
    <property type="term" value="P:mRNA transport"/>
    <property type="evidence" value="ECO:0007669"/>
    <property type="project" value="UniProtKB-KW"/>
</dbReference>
<keyword evidence="6" id="KW-0653">Protein transport</keyword>
<evidence type="ECO:0000256" key="3">
    <source>
        <dbReference type="ARBA" id="ARBA00022448"/>
    </source>
</evidence>
<evidence type="ECO:0000313" key="13">
    <source>
        <dbReference type="Proteomes" id="UP000266841"/>
    </source>
</evidence>
<evidence type="ECO:0000256" key="10">
    <source>
        <dbReference type="SAM" id="MobiDB-lite"/>
    </source>
</evidence>
<dbReference type="OMA" id="VAQGCRC"/>
<evidence type="ECO:0000313" key="12">
    <source>
        <dbReference type="EMBL" id="EJK61940.1"/>
    </source>
</evidence>
<dbReference type="Pfam" id="PF13634">
    <property type="entry name" value="Nucleoporin_FG"/>
    <property type="match status" value="3"/>
</dbReference>
<feature type="compositionally biased region" description="Low complexity" evidence="10">
    <location>
        <begin position="62"/>
        <end position="94"/>
    </location>
</feature>
<feature type="compositionally biased region" description="Polar residues" evidence="10">
    <location>
        <begin position="194"/>
        <end position="219"/>
    </location>
</feature>
<dbReference type="PANTHER" id="PTHR23198:SF6">
    <property type="entry name" value="NUCLEAR PORE COMPLEX PROTEIN NUP98-NUP96"/>
    <property type="match status" value="1"/>
</dbReference>
<dbReference type="Gene3D" id="1.25.40.690">
    <property type="match status" value="1"/>
</dbReference>
<keyword evidence="5" id="KW-0509">mRNA transport</keyword>
<dbReference type="GO" id="GO:0034398">
    <property type="term" value="P:telomere tethering at nuclear periphery"/>
    <property type="evidence" value="ECO:0007669"/>
    <property type="project" value="TreeGrafter"/>
</dbReference>
<feature type="region of interest" description="Disordered" evidence="10">
    <location>
        <begin position="530"/>
        <end position="557"/>
    </location>
</feature>
<comment type="similarity">
    <text evidence="2">Belongs to the nucleoporin GLFG family.</text>
</comment>
<feature type="compositionally biased region" description="Polar residues" evidence="10">
    <location>
        <begin position="153"/>
        <end position="166"/>
    </location>
</feature>
<dbReference type="OrthoDB" id="200238at2759"/>
<dbReference type="InterPro" id="IPR036903">
    <property type="entry name" value="Nup98_auto-Pept-S59_dom_sf"/>
</dbReference>
<keyword evidence="3" id="KW-0813">Transport</keyword>
<name>K0S9G7_THAOC</name>
<feature type="region of interest" description="Disordered" evidence="10">
    <location>
        <begin position="1"/>
        <end position="219"/>
    </location>
</feature>
<dbReference type="Pfam" id="PF12110">
    <property type="entry name" value="Nup96"/>
    <property type="match status" value="1"/>
</dbReference>
<reference evidence="12 13" key="1">
    <citation type="journal article" date="2012" name="Genome Biol.">
        <title>Genome and low-iron response of an oceanic diatom adapted to chronic iron limitation.</title>
        <authorList>
            <person name="Lommer M."/>
            <person name="Specht M."/>
            <person name="Roy A.S."/>
            <person name="Kraemer L."/>
            <person name="Andreson R."/>
            <person name="Gutowska M.A."/>
            <person name="Wolf J."/>
            <person name="Bergner S.V."/>
            <person name="Schilhabel M.B."/>
            <person name="Klostermeier U.C."/>
            <person name="Beiko R.G."/>
            <person name="Rosenstiel P."/>
            <person name="Hippler M."/>
            <person name="Laroche J."/>
        </authorList>
    </citation>
    <scope>NUCLEOTIDE SEQUENCE [LARGE SCALE GENOMIC DNA]</scope>
    <source>
        <strain evidence="12 13">CCMP1005</strain>
    </source>
</reference>
<feature type="compositionally biased region" description="Low complexity" evidence="10">
    <location>
        <begin position="24"/>
        <end position="54"/>
    </location>
</feature>
<keyword evidence="7" id="KW-0811">Translocation</keyword>
<dbReference type="EMBL" id="AGNL01019300">
    <property type="protein sequence ID" value="EJK61940.1"/>
    <property type="molecule type" value="Genomic_DNA"/>
</dbReference>
<dbReference type="FunFam" id="1.10.10.2360:FF:000001">
    <property type="entry name" value="Nuclear pore complex protein Nup98-Nup96"/>
    <property type="match status" value="1"/>
</dbReference>
<evidence type="ECO:0000256" key="7">
    <source>
        <dbReference type="ARBA" id="ARBA00023010"/>
    </source>
</evidence>
<evidence type="ECO:0000256" key="4">
    <source>
        <dbReference type="ARBA" id="ARBA00022813"/>
    </source>
</evidence>
<dbReference type="InterPro" id="IPR021967">
    <property type="entry name" value="Nup98_C"/>
</dbReference>
<evidence type="ECO:0000256" key="8">
    <source>
        <dbReference type="ARBA" id="ARBA00023132"/>
    </source>
</evidence>
<dbReference type="Gene3D" id="3.30.1610.10">
    <property type="entry name" value="Peptidase S59, nucleoporin"/>
    <property type="match status" value="1"/>
</dbReference>
<dbReference type="PROSITE" id="PS51434">
    <property type="entry name" value="NUP_C"/>
    <property type="match status" value="1"/>
</dbReference>
<dbReference type="GO" id="GO:0006405">
    <property type="term" value="P:RNA export from nucleus"/>
    <property type="evidence" value="ECO:0007669"/>
    <property type="project" value="TreeGrafter"/>
</dbReference>
<evidence type="ECO:0000256" key="6">
    <source>
        <dbReference type="ARBA" id="ARBA00022927"/>
    </source>
</evidence>
<dbReference type="SUPFAM" id="SSF82215">
    <property type="entry name" value="C-terminal autoproteolytic domain of nucleoporin nup98"/>
    <property type="match status" value="1"/>
</dbReference>
<feature type="region of interest" description="Disordered" evidence="10">
    <location>
        <begin position="586"/>
        <end position="643"/>
    </location>
</feature>
<dbReference type="InterPro" id="IPR037665">
    <property type="entry name" value="Nucleoporin_S59-like"/>
</dbReference>
<dbReference type="InterPro" id="IPR025574">
    <property type="entry name" value="Nucleoporin_FG_rpt"/>
</dbReference>
<dbReference type="PANTHER" id="PTHR23198">
    <property type="entry name" value="NUCLEOPORIN"/>
    <property type="match status" value="1"/>
</dbReference>
<dbReference type="Pfam" id="PF04096">
    <property type="entry name" value="Nucleoporin2"/>
    <property type="match status" value="1"/>
</dbReference>
<keyword evidence="9" id="KW-0539">Nucleus</keyword>
<dbReference type="GO" id="GO:0000973">
    <property type="term" value="P:post-transcriptional tethering of RNA polymerase II gene DNA at nuclear periphery"/>
    <property type="evidence" value="ECO:0007669"/>
    <property type="project" value="TreeGrafter"/>
</dbReference>
<keyword evidence="4" id="KW-0068">Autocatalytic cleavage</keyword>
<dbReference type="GO" id="GO:0006606">
    <property type="term" value="P:protein import into nucleus"/>
    <property type="evidence" value="ECO:0007669"/>
    <property type="project" value="TreeGrafter"/>
</dbReference>
<feature type="compositionally biased region" description="Polar residues" evidence="10">
    <location>
        <begin position="238"/>
        <end position="247"/>
    </location>
</feature>
<feature type="compositionally biased region" description="Polar residues" evidence="10">
    <location>
        <begin position="607"/>
        <end position="623"/>
    </location>
</feature>
<feature type="region of interest" description="Disordered" evidence="10">
    <location>
        <begin position="800"/>
        <end position="823"/>
    </location>
</feature>
<feature type="region of interest" description="Disordered" evidence="10">
    <location>
        <begin position="238"/>
        <end position="336"/>
    </location>
</feature>
<protein>
    <recommendedName>
        <fullName evidence="11">Peptidase S59 domain-containing protein</fullName>
    </recommendedName>
</protein>
<sequence>MFGAPSTPFGQQNTGGSAFGGFGQQQQQSTGFGQPQQSAGFGFGTQNNNNTQQSGGFGSSGFGSTTASTGFGSSGFGAPAPSAFGQPAPSAPSGGLFGSSAPAPAFGQTSAFGAKPSGSLFGGSAPGTPAFGQPPAPSGGLFGGGAPAPAFGQSTAGSGGLFSSTPAPAFGAAPSTGLFGQPQQQQQQLQQQQTGSTVAPYSATPKQDGNNSITLHSITSMPQYEAKSFEELRLEDYLNNNKGTKGQNPPATGFGGFGAPAPAFGQPAPAPASGGLFGSTPAPAFGSTASGGFGSSTPAPATGLFGQPAPAAGGFGQPAPSTGLFGQQPAPSTGLFGSTTPAAPAGGLFGGSSAPAPATGLFGQQPATGGFGQAAAPATGLFGSSTPAPSTGLFGQSTAPPATGLFGAPAAPSTGLFGQQQAKPGGLFTQSTSAPAGGSIFGAPPASVANNAVPQIPPPSADAVLAQQLAAVENQKKQLELLDAWRGKPSSASKVIPSSQYDADSGNGLNYTSSTLLPYRAAPRSAAKIRPRGYASSNASPGVASLGRKGGSPILSPNRFVGSATKSLFIKPDSMTPKPKTRLLLTNGTASPPSGSVLENGAADSPNVPTQVLTNGSTKQQHNAGDAKIERPTVPGSPPSVPTQAAARHLVPKLTKAGYTIHPPMNELESMSEADLTAVSGFKVERPGFGSVSWDGAVDVRGVDVDTSVVIEAKNVSVYDDEEEKGEKPPRGTKLNRPAVIIMNDIYPKDGPESSHEAKEKLKRKIDKSTKKMNAELLSFDADAGVWTFRVGHFSRYGLSEDEDSDEETEVAVAPSDTDSINLEDLGGASKMFAPMNEDESATTSSQLGSDMGEPDRDEKVLEVLDAADDAYNMITEELNGEREVAIIQYEPIDEDDEEAAEEEMVMFPQDEIPITAPPRRPLRPAHPVARSSSSICTKLAAKAGVSSSSIDYGLRMGRSFRPGDRILFQSKPLISSPVPNGGSPTLRMMQAHKKHAVASATTFCLPKFPEDDQLILDDYAKSSNTEVGESIQSPVSGAFSLLSVLYGEDKLSEEDKICDGRRAVALSSWLKDIVADETHSSSKDYEASQQPLHAIFAALSGGDVSKASSLALECGNPRLSLMLASLGIDAHAFAKSQLDSFELNGCQSDVPVSIIRALADICSDLSVERQRFQSDPSQYDVSWRQRFGMELSADDVANSVSSHVKKYQAQVDDGLAPRPSPLYCESNEDNDVSCIFWQILKHFSKCEGISLANIIDPSTHTALKHDFSSSFHLGSALASISTVSLTKHQEFLVIESLVSQLIAEGSQDWAVYACLCSIVGDEIDCAARKVLARKIVERYPTTSLDTSIAEIVTDEWLIHSTTTFKSSLYDTKGALETCALAQQVTKSGLDYVERKAGENIWRSTRCAAILELLVLLGEVEEVEITPDETALDIMLADAERLRDAFQSSKKQDFVNCSFPKLPDFCVSAELSSYAEELVLKIKALKNSNNGPAAVWLPYKMQALREECSVSVIDLNFD</sequence>
<keyword evidence="8" id="KW-0906">Nuclear pore complex</keyword>
<keyword evidence="13" id="KW-1185">Reference proteome</keyword>
<dbReference type="Pfam" id="PF21240">
    <property type="entry name" value="Nup98_GLEBS"/>
    <property type="match status" value="1"/>
</dbReference>
<proteinExistence type="inferred from homology"/>
<feature type="compositionally biased region" description="Low complexity" evidence="10">
    <location>
        <begin position="181"/>
        <end position="193"/>
    </location>
</feature>
<comment type="caution">
    <text evidence="12">The sequence shown here is derived from an EMBL/GenBank/DDBJ whole genome shotgun (WGS) entry which is preliminary data.</text>
</comment>
<evidence type="ECO:0000259" key="11">
    <source>
        <dbReference type="PROSITE" id="PS51434"/>
    </source>
</evidence>
<dbReference type="GO" id="GO:0008139">
    <property type="term" value="F:nuclear localization sequence binding"/>
    <property type="evidence" value="ECO:0007669"/>
    <property type="project" value="TreeGrafter"/>
</dbReference>
<dbReference type="Proteomes" id="UP000266841">
    <property type="component" value="Unassembled WGS sequence"/>
</dbReference>